<dbReference type="AlphaFoldDB" id="A0AAE9IWK9"/>
<accession>A0AAE9IWK9</accession>
<protein>
    <submittedName>
        <fullName evidence="2">Uncharacterized protein</fullName>
    </submittedName>
</protein>
<gene>
    <name evidence="2" type="ORF">L3Y34_019364</name>
</gene>
<dbReference type="EMBL" id="CP090892">
    <property type="protein sequence ID" value="ULU08195.1"/>
    <property type="molecule type" value="Genomic_DNA"/>
</dbReference>
<name>A0AAE9IWK9_CAEBR</name>
<proteinExistence type="predicted"/>
<feature type="compositionally biased region" description="Basic and acidic residues" evidence="1">
    <location>
        <begin position="100"/>
        <end position="115"/>
    </location>
</feature>
<organism evidence="2 3">
    <name type="scientific">Caenorhabditis briggsae</name>
    <dbReference type="NCBI Taxonomy" id="6238"/>
    <lineage>
        <taxon>Eukaryota</taxon>
        <taxon>Metazoa</taxon>
        <taxon>Ecdysozoa</taxon>
        <taxon>Nematoda</taxon>
        <taxon>Chromadorea</taxon>
        <taxon>Rhabditida</taxon>
        <taxon>Rhabditina</taxon>
        <taxon>Rhabditomorpha</taxon>
        <taxon>Rhabditoidea</taxon>
        <taxon>Rhabditidae</taxon>
        <taxon>Peloderinae</taxon>
        <taxon>Caenorhabditis</taxon>
    </lineage>
</organism>
<sequence length="115" mass="13290">MESQFGKVVPMTEEEQLKFVVDVANHAKGILPPPPAPEVDPINYVMILASQLPSDELKKVLWDSLSQNQKENWSQMFMNVKKRGEWLIAQNFARRAPSKNQRDRESRKRKRDAGN</sequence>
<evidence type="ECO:0000313" key="3">
    <source>
        <dbReference type="Proteomes" id="UP000827892"/>
    </source>
</evidence>
<evidence type="ECO:0000256" key="1">
    <source>
        <dbReference type="SAM" id="MobiDB-lite"/>
    </source>
</evidence>
<evidence type="ECO:0000313" key="2">
    <source>
        <dbReference type="EMBL" id="ULU08195.1"/>
    </source>
</evidence>
<dbReference type="Proteomes" id="UP000827892">
    <property type="component" value="Chromosome II"/>
</dbReference>
<feature type="region of interest" description="Disordered" evidence="1">
    <location>
        <begin position="91"/>
        <end position="115"/>
    </location>
</feature>
<reference evidence="2 3" key="1">
    <citation type="submission" date="2022-05" db="EMBL/GenBank/DDBJ databases">
        <title>Chromosome-level reference genomes for two strains of Caenorhabditis briggsae: an improved platform for comparative genomics.</title>
        <authorList>
            <person name="Stevens L."/>
            <person name="Andersen E.C."/>
        </authorList>
    </citation>
    <scope>NUCLEOTIDE SEQUENCE [LARGE SCALE GENOMIC DNA]</scope>
    <source>
        <strain evidence="2">QX1410_ONT</strain>
        <tissue evidence="2">Whole-organism</tissue>
    </source>
</reference>